<dbReference type="Proteomes" id="UP000824782">
    <property type="component" value="Unassembled WGS sequence"/>
</dbReference>
<gene>
    <name evidence="1" type="ORF">GDO81_027951</name>
</gene>
<keyword evidence="2" id="KW-1185">Reference proteome</keyword>
<reference evidence="1" key="1">
    <citation type="thesis" date="2020" institute="ProQuest LLC" country="789 East Eisenhower Parkway, Ann Arbor, MI, USA">
        <title>Comparative Genomics and Chromosome Evolution.</title>
        <authorList>
            <person name="Mudd A.B."/>
        </authorList>
    </citation>
    <scope>NUCLEOTIDE SEQUENCE</scope>
    <source>
        <strain evidence="1">237g6f4</strain>
        <tissue evidence="1">Blood</tissue>
    </source>
</reference>
<comment type="caution">
    <text evidence="1">The sequence shown here is derived from an EMBL/GenBank/DDBJ whole genome shotgun (WGS) entry which is preliminary data.</text>
</comment>
<evidence type="ECO:0000313" key="1">
    <source>
        <dbReference type="EMBL" id="KAG8541918.1"/>
    </source>
</evidence>
<evidence type="ECO:0000313" key="2">
    <source>
        <dbReference type="Proteomes" id="UP000824782"/>
    </source>
</evidence>
<proteinExistence type="predicted"/>
<sequence>MYYLHSQNYQFVLFCLLGSLWWEQHLQLRLIHQDLYSFLFLKVHYLEHFQIHLDLYQLQELYLKQCPPTHHWSGVFLHLLRRRVGSEGLHFPHSLL</sequence>
<protein>
    <submittedName>
        <fullName evidence="1">Uncharacterized protein</fullName>
    </submittedName>
</protein>
<accession>A0AAV6Z7L6</accession>
<dbReference type="EMBL" id="WNYA01006226">
    <property type="protein sequence ID" value="KAG8541918.1"/>
    <property type="molecule type" value="Genomic_DNA"/>
</dbReference>
<dbReference type="AlphaFoldDB" id="A0AAV6Z7L6"/>
<name>A0AAV6Z7L6_ENGPU</name>
<organism evidence="1 2">
    <name type="scientific">Engystomops pustulosus</name>
    <name type="common">Tungara frog</name>
    <name type="synonym">Physalaemus pustulosus</name>
    <dbReference type="NCBI Taxonomy" id="76066"/>
    <lineage>
        <taxon>Eukaryota</taxon>
        <taxon>Metazoa</taxon>
        <taxon>Chordata</taxon>
        <taxon>Craniata</taxon>
        <taxon>Vertebrata</taxon>
        <taxon>Euteleostomi</taxon>
        <taxon>Amphibia</taxon>
        <taxon>Batrachia</taxon>
        <taxon>Anura</taxon>
        <taxon>Neobatrachia</taxon>
        <taxon>Hyloidea</taxon>
        <taxon>Leptodactylidae</taxon>
        <taxon>Leiuperinae</taxon>
        <taxon>Engystomops</taxon>
    </lineage>
</organism>